<evidence type="ECO:0000313" key="2">
    <source>
        <dbReference type="EMBL" id="TQN49186.1"/>
    </source>
</evidence>
<feature type="compositionally biased region" description="Basic and acidic residues" evidence="1">
    <location>
        <begin position="81"/>
        <end position="101"/>
    </location>
</feature>
<evidence type="ECO:0000313" key="3">
    <source>
        <dbReference type="Proteomes" id="UP000315403"/>
    </source>
</evidence>
<feature type="region of interest" description="Disordered" evidence="1">
    <location>
        <begin position="70"/>
        <end position="101"/>
    </location>
</feature>
<name>A0A543PYN8_ACITH</name>
<dbReference type="EMBL" id="SZUV01000010">
    <property type="protein sequence ID" value="TQN49186.1"/>
    <property type="molecule type" value="Genomic_DNA"/>
</dbReference>
<comment type="caution">
    <text evidence="2">The sequence shown here is derived from an EMBL/GenBank/DDBJ whole genome shotgun (WGS) entry which is preliminary data.</text>
</comment>
<proteinExistence type="predicted"/>
<gene>
    <name evidence="2" type="ORF">DLNHIDIE_03504</name>
</gene>
<organism evidence="2 3">
    <name type="scientific">Acidithiobacillus thiooxidans ATCC 19377</name>
    <dbReference type="NCBI Taxonomy" id="637390"/>
    <lineage>
        <taxon>Bacteria</taxon>
        <taxon>Pseudomonadati</taxon>
        <taxon>Pseudomonadota</taxon>
        <taxon>Acidithiobacillia</taxon>
        <taxon>Acidithiobacillales</taxon>
        <taxon>Acidithiobacillaceae</taxon>
        <taxon>Acidithiobacillus</taxon>
    </lineage>
</organism>
<dbReference type="RefSeq" id="WP_142090238.1">
    <property type="nucleotide sequence ID" value="NZ_SZUV01000010.1"/>
</dbReference>
<accession>A0A543PYN8</accession>
<reference evidence="2 3" key="1">
    <citation type="submission" date="2019-03" db="EMBL/GenBank/DDBJ databases">
        <title>New insights into Acidothiobacillus thiooxidans sulfur metabolism through coupled gene expression, solution geochemistry, microscopy and spectroscopy analyses.</title>
        <authorList>
            <person name="Camacho D."/>
            <person name="Frazao R."/>
            <person name="Fouillen A."/>
            <person name="Nanci A."/>
            <person name="Lang B.F."/>
            <person name="Apte S.C."/>
            <person name="Baron C."/>
            <person name="Warren L.A."/>
        </authorList>
    </citation>
    <scope>NUCLEOTIDE SEQUENCE [LARGE SCALE GENOMIC DNA]</scope>
    <source>
        <strain evidence="2 3">ATCC 19377</strain>
    </source>
</reference>
<dbReference type="AlphaFoldDB" id="A0A543PYN8"/>
<evidence type="ECO:0000256" key="1">
    <source>
        <dbReference type="SAM" id="MobiDB-lite"/>
    </source>
</evidence>
<protein>
    <submittedName>
        <fullName evidence="2">Uncharacterized protein</fullName>
    </submittedName>
</protein>
<sequence length="101" mass="11140">MKIPYFKLREALEEAKDSLSYGSGTEKIGSVARLVGKTVANAGMLATETAIEVGKELSKPETMAKILSDGLKNNRGNMSSDKIEHIERRIDQLKEKSRSKD</sequence>
<dbReference type="Proteomes" id="UP000315403">
    <property type="component" value="Unassembled WGS sequence"/>
</dbReference>